<dbReference type="InterPro" id="IPR003598">
    <property type="entry name" value="Ig_sub2"/>
</dbReference>
<dbReference type="PANTHER" id="PTHR46013:SF7">
    <property type="entry name" value="IG-LIKE DOMAIN-CONTAINING PROTEIN"/>
    <property type="match status" value="1"/>
</dbReference>
<feature type="domain" description="Ig-like" evidence="1">
    <location>
        <begin position="385"/>
        <end position="465"/>
    </location>
</feature>
<dbReference type="Gene3D" id="2.60.40.10">
    <property type="entry name" value="Immunoglobulins"/>
    <property type="match status" value="3"/>
</dbReference>
<reference evidence="2 3" key="1">
    <citation type="journal article" date="2021" name="Elife">
        <title>Chloroplast acquisition without the gene transfer in kleptoplastic sea slugs, Plakobranchus ocellatus.</title>
        <authorList>
            <person name="Maeda T."/>
            <person name="Takahashi S."/>
            <person name="Yoshida T."/>
            <person name="Shimamura S."/>
            <person name="Takaki Y."/>
            <person name="Nagai Y."/>
            <person name="Toyoda A."/>
            <person name="Suzuki Y."/>
            <person name="Arimoto A."/>
            <person name="Ishii H."/>
            <person name="Satoh N."/>
            <person name="Nishiyama T."/>
            <person name="Hasebe M."/>
            <person name="Maruyama T."/>
            <person name="Minagawa J."/>
            <person name="Obokata J."/>
            <person name="Shigenobu S."/>
        </authorList>
    </citation>
    <scope>NUCLEOTIDE SEQUENCE [LARGE SCALE GENOMIC DNA]</scope>
</reference>
<dbReference type="SMART" id="SM00409">
    <property type="entry name" value="IG"/>
    <property type="match status" value="3"/>
</dbReference>
<gene>
    <name evidence="2" type="ORF">PoB_006446300</name>
</gene>
<dbReference type="InterPro" id="IPR036179">
    <property type="entry name" value="Ig-like_dom_sf"/>
</dbReference>
<feature type="domain" description="Ig-like" evidence="1">
    <location>
        <begin position="474"/>
        <end position="561"/>
    </location>
</feature>
<accession>A0AAV4D1Q0</accession>
<dbReference type="PANTHER" id="PTHR46013">
    <property type="entry name" value="VASCULAR CELL ADHESION MOLECULE 1"/>
    <property type="match status" value="1"/>
</dbReference>
<evidence type="ECO:0000313" key="3">
    <source>
        <dbReference type="Proteomes" id="UP000735302"/>
    </source>
</evidence>
<dbReference type="Proteomes" id="UP000735302">
    <property type="component" value="Unassembled WGS sequence"/>
</dbReference>
<comment type="caution">
    <text evidence="2">The sequence shown here is derived from an EMBL/GenBank/DDBJ whole genome shotgun (WGS) entry which is preliminary data.</text>
</comment>
<dbReference type="SMART" id="SM00408">
    <property type="entry name" value="IGc2"/>
    <property type="match status" value="3"/>
</dbReference>
<dbReference type="EMBL" id="BLXT01007308">
    <property type="protein sequence ID" value="GFO37958.1"/>
    <property type="molecule type" value="Genomic_DNA"/>
</dbReference>
<sequence length="568" mass="62764">MAEVRCFDCPGVSSPHDCATIKRCRADEQCYTRAYVNDAYAIMYDLGCQSNGFCSVVPKRSFSQDKELLDITYVQLALAKNAKNTSVLDTLSTFSHGEAMQLGFPKDNRELPYHVQKRQYEIPLCTKCCNKDHCNSDLCPSSLITKPPGLRCYDCGFTLVNDPVLCYNVRICGVGESCHVAQKNSLTGIKYQVNCDSSARCADTGSSTPYGKRDIVDSEIENDDTKISKRAATRCYTCCDSDFCNIDYCSRYRPLPGNTSSVTMATPTATTTTSVGTTTGPRCTWICQGGVSLLFVQFPSDVERELNTAPVRYICQVDGLPAPVYRWVRAPGTDVTSKATLSADGKTSTLTFDPVTPADEGEYTCFASNGFETIDRTGKLTVWAPLAKTGADLSQKTEVEEGKDVNLNCQHTGYPDPNYRWEVTLNNGVNLTSNLSVYTLTNISRYDSGTYECYIDNAKENKTLTTRVDVQYAPEFTTQLPVSINVTEGQNFTFQCPAEGNPPPEWSFMYFDENSFPHILSNVFTTANSDALFISKMLDTYSGTYTCYIRNSVGTKSQTLTVKVVPIP</sequence>
<evidence type="ECO:0000313" key="2">
    <source>
        <dbReference type="EMBL" id="GFO37958.1"/>
    </source>
</evidence>
<feature type="domain" description="Ig-like" evidence="1">
    <location>
        <begin position="267"/>
        <end position="381"/>
    </location>
</feature>
<dbReference type="SUPFAM" id="SSF48726">
    <property type="entry name" value="Immunoglobulin"/>
    <property type="match status" value="3"/>
</dbReference>
<keyword evidence="3" id="KW-1185">Reference proteome</keyword>
<dbReference type="InterPro" id="IPR007110">
    <property type="entry name" value="Ig-like_dom"/>
</dbReference>
<dbReference type="InterPro" id="IPR013783">
    <property type="entry name" value="Ig-like_fold"/>
</dbReference>
<dbReference type="InterPro" id="IPR003599">
    <property type="entry name" value="Ig_sub"/>
</dbReference>
<dbReference type="InterPro" id="IPR013098">
    <property type="entry name" value="Ig_I-set"/>
</dbReference>
<dbReference type="Pfam" id="PF07679">
    <property type="entry name" value="I-set"/>
    <property type="match status" value="2"/>
</dbReference>
<organism evidence="2 3">
    <name type="scientific">Plakobranchus ocellatus</name>
    <dbReference type="NCBI Taxonomy" id="259542"/>
    <lineage>
        <taxon>Eukaryota</taxon>
        <taxon>Metazoa</taxon>
        <taxon>Spiralia</taxon>
        <taxon>Lophotrochozoa</taxon>
        <taxon>Mollusca</taxon>
        <taxon>Gastropoda</taxon>
        <taxon>Heterobranchia</taxon>
        <taxon>Euthyneura</taxon>
        <taxon>Panpulmonata</taxon>
        <taxon>Sacoglossa</taxon>
        <taxon>Placobranchoidea</taxon>
        <taxon>Plakobranchidae</taxon>
        <taxon>Plakobranchus</taxon>
    </lineage>
</organism>
<proteinExistence type="predicted"/>
<protein>
    <submittedName>
        <fullName evidence="2">Hemicentin-2</fullName>
    </submittedName>
</protein>
<dbReference type="Pfam" id="PF13927">
    <property type="entry name" value="Ig_3"/>
    <property type="match status" value="1"/>
</dbReference>
<dbReference type="AlphaFoldDB" id="A0AAV4D1Q0"/>
<name>A0AAV4D1Q0_9GAST</name>
<dbReference type="PROSITE" id="PS50835">
    <property type="entry name" value="IG_LIKE"/>
    <property type="match status" value="3"/>
</dbReference>
<evidence type="ECO:0000259" key="1">
    <source>
        <dbReference type="PROSITE" id="PS50835"/>
    </source>
</evidence>